<evidence type="ECO:0000313" key="1">
    <source>
        <dbReference type="EMBL" id="BAJ91300.1"/>
    </source>
</evidence>
<organism evidence="1">
    <name type="scientific">Hordeum vulgare subsp. vulgare</name>
    <name type="common">Domesticated barley</name>
    <dbReference type="NCBI Taxonomy" id="112509"/>
    <lineage>
        <taxon>Eukaryota</taxon>
        <taxon>Viridiplantae</taxon>
        <taxon>Streptophyta</taxon>
        <taxon>Embryophyta</taxon>
        <taxon>Tracheophyta</taxon>
        <taxon>Spermatophyta</taxon>
        <taxon>Magnoliopsida</taxon>
        <taxon>Liliopsida</taxon>
        <taxon>Poales</taxon>
        <taxon>Poaceae</taxon>
        <taxon>BOP clade</taxon>
        <taxon>Pooideae</taxon>
        <taxon>Triticodae</taxon>
        <taxon>Triticeae</taxon>
        <taxon>Hordeinae</taxon>
        <taxon>Hordeum</taxon>
    </lineage>
</organism>
<sequence length="93" mass="10219">MAVEQVQAQLQVMRPHPAGESLRCGDLGTFSTSSWPTCTYADACRRPASAHRLPTTPVTEVSSAVRGRSGTRTPTYLSYLVFLQLAWLMCASW</sequence>
<dbReference type="AlphaFoldDB" id="F2D879"/>
<protein>
    <submittedName>
        <fullName evidence="1">Predicted protein</fullName>
    </submittedName>
</protein>
<dbReference type="EMBL" id="AK360091">
    <property type="protein sequence ID" value="BAJ91300.1"/>
    <property type="molecule type" value="mRNA"/>
</dbReference>
<reference evidence="1" key="1">
    <citation type="journal article" date="2011" name="Plant Physiol.">
        <title>Comprehensive sequence analysis of 24,783 barley full-length cDNAs derived from 12 clone libraries.</title>
        <authorList>
            <person name="Matsumoto T."/>
            <person name="Tanaka T."/>
            <person name="Sakai H."/>
            <person name="Amano N."/>
            <person name="Kanamori H."/>
            <person name="Kurita K."/>
            <person name="Kikuta A."/>
            <person name="Kamiya K."/>
            <person name="Yamamoto M."/>
            <person name="Ikawa H."/>
            <person name="Fujii N."/>
            <person name="Hori K."/>
            <person name="Itoh T."/>
            <person name="Sato K."/>
        </authorList>
    </citation>
    <scope>NUCLEOTIDE SEQUENCE</scope>
</reference>
<accession>F2D879</accession>
<name>F2D879_HORVV</name>
<proteinExistence type="evidence at transcript level"/>